<dbReference type="PANTHER" id="PTHR47799:SF1">
    <property type="entry name" value="OMEGA-AMIDASE YAFV"/>
    <property type="match status" value="1"/>
</dbReference>
<protein>
    <recommendedName>
        <fullName evidence="1">CN hydrolase domain-containing protein</fullName>
    </recommendedName>
</protein>
<dbReference type="SUPFAM" id="SSF53383">
    <property type="entry name" value="PLP-dependent transferases"/>
    <property type="match status" value="1"/>
</dbReference>
<dbReference type="GO" id="GO:0106008">
    <property type="term" value="F:2-oxoglutaramate amidase activity"/>
    <property type="evidence" value="ECO:0007669"/>
    <property type="project" value="TreeGrafter"/>
</dbReference>
<dbReference type="Gene3D" id="3.90.1150.10">
    <property type="entry name" value="Aspartate Aminotransferase, domain 1"/>
    <property type="match status" value="1"/>
</dbReference>
<comment type="caution">
    <text evidence="2">The sequence shown here is derived from an EMBL/GenBank/DDBJ whole genome shotgun (WGS) entry which is preliminary data.</text>
</comment>
<organism evidence="2">
    <name type="scientific">Tanacetum cinerariifolium</name>
    <name type="common">Dalmatian daisy</name>
    <name type="synonym">Chrysanthemum cinerariifolium</name>
    <dbReference type="NCBI Taxonomy" id="118510"/>
    <lineage>
        <taxon>Eukaryota</taxon>
        <taxon>Viridiplantae</taxon>
        <taxon>Streptophyta</taxon>
        <taxon>Embryophyta</taxon>
        <taxon>Tracheophyta</taxon>
        <taxon>Spermatophyta</taxon>
        <taxon>Magnoliopsida</taxon>
        <taxon>eudicotyledons</taxon>
        <taxon>Gunneridae</taxon>
        <taxon>Pentapetalae</taxon>
        <taxon>asterids</taxon>
        <taxon>campanulids</taxon>
        <taxon>Asterales</taxon>
        <taxon>Asteraceae</taxon>
        <taxon>Asteroideae</taxon>
        <taxon>Anthemideae</taxon>
        <taxon>Anthemidinae</taxon>
        <taxon>Tanacetum</taxon>
    </lineage>
</organism>
<dbReference type="PROSITE" id="PS50263">
    <property type="entry name" value="CN_HYDROLASE"/>
    <property type="match status" value="1"/>
</dbReference>
<dbReference type="InterPro" id="IPR003010">
    <property type="entry name" value="C-N_Hydrolase"/>
</dbReference>
<dbReference type="InterPro" id="IPR052737">
    <property type="entry name" value="Omega-amidase_YafV"/>
</dbReference>
<dbReference type="SUPFAM" id="SSF56317">
    <property type="entry name" value="Carbon-nitrogen hydrolase"/>
    <property type="match status" value="1"/>
</dbReference>
<sequence>AGAGWQLLAVPGGYFQLAGYQHYSQAGDVAFATELARDWGVAVVPVSAFYHDGYDPGLVRFCFAKELVTLEAAAARMPDFTVSLVQTDLHWHDHAANRAALAEQLAAALAGPGLTDLIVLPEMFTTGFSMAAVAQAEPGEGPTLNWLREQAARYDAVITGSVMVTEAGRYYNRLLWVRPDGSYSAYDKRHLFRMAGEHQVYSAGAERLVEEWRGWRIQPLVCYDLRFPVWSRNLAEAPYDLLL</sequence>
<dbReference type="InterPro" id="IPR036526">
    <property type="entry name" value="C-N_Hydrolase_sf"/>
</dbReference>
<dbReference type="GO" id="GO:0050152">
    <property type="term" value="F:omega-amidase activity"/>
    <property type="evidence" value="ECO:0007669"/>
    <property type="project" value="TreeGrafter"/>
</dbReference>
<dbReference type="InterPro" id="IPR015424">
    <property type="entry name" value="PyrdxlP-dep_Trfase"/>
</dbReference>
<dbReference type="Gene3D" id="3.60.110.10">
    <property type="entry name" value="Carbon-nitrogen hydrolase"/>
    <property type="match status" value="1"/>
</dbReference>
<gene>
    <name evidence="2" type="ORF">Tci_844873</name>
</gene>
<feature type="non-terminal residue" evidence="2">
    <location>
        <position position="1"/>
    </location>
</feature>
<feature type="non-terminal residue" evidence="2">
    <location>
        <position position="243"/>
    </location>
</feature>
<name>A0A699QTC2_TANCI</name>
<evidence type="ECO:0000313" key="2">
    <source>
        <dbReference type="EMBL" id="GFC72903.1"/>
    </source>
</evidence>
<proteinExistence type="predicted"/>
<dbReference type="EMBL" id="BKCJ011039964">
    <property type="protein sequence ID" value="GFC72903.1"/>
    <property type="molecule type" value="Genomic_DNA"/>
</dbReference>
<dbReference type="InterPro" id="IPR015422">
    <property type="entry name" value="PyrdxlP-dep_Trfase_small"/>
</dbReference>
<feature type="domain" description="CN hydrolase" evidence="1">
    <location>
        <begin position="80"/>
        <end position="243"/>
    </location>
</feature>
<dbReference type="PANTHER" id="PTHR47799">
    <property type="entry name" value="OMEGA-AMIDASE YAFV"/>
    <property type="match status" value="1"/>
</dbReference>
<reference evidence="2" key="1">
    <citation type="journal article" date="2019" name="Sci. Rep.">
        <title>Draft genome of Tanacetum cinerariifolium, the natural source of mosquito coil.</title>
        <authorList>
            <person name="Yamashiro T."/>
            <person name="Shiraishi A."/>
            <person name="Satake H."/>
            <person name="Nakayama K."/>
        </authorList>
    </citation>
    <scope>NUCLEOTIDE SEQUENCE</scope>
</reference>
<dbReference type="AlphaFoldDB" id="A0A699QTC2"/>
<evidence type="ECO:0000259" key="1">
    <source>
        <dbReference type="PROSITE" id="PS50263"/>
    </source>
</evidence>
<dbReference type="Pfam" id="PF00795">
    <property type="entry name" value="CN_hydrolase"/>
    <property type="match status" value="1"/>
</dbReference>
<accession>A0A699QTC2</accession>